<proteinExistence type="inferred from homology"/>
<evidence type="ECO:0000313" key="11">
    <source>
        <dbReference type="Proteomes" id="UP001500067"/>
    </source>
</evidence>
<dbReference type="PROSITE" id="PS00094">
    <property type="entry name" value="C5_MTASE_1"/>
    <property type="match status" value="1"/>
</dbReference>
<dbReference type="EMBL" id="BAABFA010000005">
    <property type="protein sequence ID" value="GAA4461865.1"/>
    <property type="molecule type" value="Genomic_DNA"/>
</dbReference>
<dbReference type="InterPro" id="IPR029063">
    <property type="entry name" value="SAM-dependent_MTases_sf"/>
</dbReference>
<feature type="compositionally biased region" description="Basic and acidic residues" evidence="9">
    <location>
        <begin position="203"/>
        <end position="216"/>
    </location>
</feature>
<comment type="catalytic activity">
    <reaction evidence="5 8">
        <text>a 2'-deoxycytidine in DNA + S-adenosyl-L-methionine = a 5-methyl-2'-deoxycytidine in DNA + S-adenosyl-L-homocysteine + H(+)</text>
        <dbReference type="Rhea" id="RHEA:13681"/>
        <dbReference type="Rhea" id="RHEA-COMP:11369"/>
        <dbReference type="Rhea" id="RHEA-COMP:11370"/>
        <dbReference type="ChEBI" id="CHEBI:15378"/>
        <dbReference type="ChEBI" id="CHEBI:57856"/>
        <dbReference type="ChEBI" id="CHEBI:59789"/>
        <dbReference type="ChEBI" id="CHEBI:85452"/>
        <dbReference type="ChEBI" id="CHEBI:85454"/>
        <dbReference type="EC" id="2.1.1.37"/>
    </reaction>
</comment>
<dbReference type="InterPro" id="IPR050750">
    <property type="entry name" value="C5-MTase"/>
</dbReference>
<keyword evidence="3 6" id="KW-0949">S-adenosyl-L-methionine</keyword>
<dbReference type="NCBIfam" id="TIGR00675">
    <property type="entry name" value="dcm"/>
    <property type="match status" value="1"/>
</dbReference>
<keyword evidence="1 6" id="KW-0489">Methyltransferase</keyword>
<dbReference type="PANTHER" id="PTHR46098">
    <property type="entry name" value="TRNA (CYTOSINE(38)-C(5))-METHYLTRANSFERASE"/>
    <property type="match status" value="1"/>
</dbReference>
<feature type="region of interest" description="Disordered" evidence="9">
    <location>
        <begin position="185"/>
        <end position="219"/>
    </location>
</feature>
<reference evidence="11" key="1">
    <citation type="journal article" date="2019" name="Int. J. Syst. Evol. Microbiol.">
        <title>The Global Catalogue of Microorganisms (GCM) 10K type strain sequencing project: providing services to taxonomists for standard genome sequencing and annotation.</title>
        <authorList>
            <consortium name="The Broad Institute Genomics Platform"/>
            <consortium name="The Broad Institute Genome Sequencing Center for Infectious Disease"/>
            <person name="Wu L."/>
            <person name="Ma J."/>
        </authorList>
    </citation>
    <scope>NUCLEOTIDE SEQUENCE [LARGE SCALE GENOMIC DNA]</scope>
    <source>
        <strain evidence="11">JCM 32105</strain>
    </source>
</reference>
<evidence type="ECO:0000256" key="2">
    <source>
        <dbReference type="ARBA" id="ARBA00022679"/>
    </source>
</evidence>
<comment type="similarity">
    <text evidence="6 7">Belongs to the class I-like SAM-binding methyltransferase superfamily. C5-methyltransferase family.</text>
</comment>
<evidence type="ECO:0000256" key="1">
    <source>
        <dbReference type="ARBA" id="ARBA00022603"/>
    </source>
</evidence>
<dbReference type="RefSeq" id="WP_345078709.1">
    <property type="nucleotide sequence ID" value="NZ_BAABFA010000005.1"/>
</dbReference>
<comment type="caution">
    <text evidence="10">The sequence shown here is derived from an EMBL/GenBank/DDBJ whole genome shotgun (WGS) entry which is preliminary data.</text>
</comment>
<dbReference type="PROSITE" id="PS51679">
    <property type="entry name" value="SAM_MT_C5"/>
    <property type="match status" value="1"/>
</dbReference>
<dbReference type="Pfam" id="PF00145">
    <property type="entry name" value="DNA_methylase"/>
    <property type="match status" value="1"/>
</dbReference>
<dbReference type="PROSITE" id="PS00095">
    <property type="entry name" value="C5_MTASE_2"/>
    <property type="match status" value="1"/>
</dbReference>
<evidence type="ECO:0000256" key="7">
    <source>
        <dbReference type="RuleBase" id="RU000416"/>
    </source>
</evidence>
<dbReference type="EC" id="2.1.1.37" evidence="8"/>
<evidence type="ECO:0000256" key="8">
    <source>
        <dbReference type="RuleBase" id="RU000417"/>
    </source>
</evidence>
<dbReference type="InterPro" id="IPR001525">
    <property type="entry name" value="C5_MeTfrase"/>
</dbReference>
<keyword evidence="11" id="KW-1185">Reference proteome</keyword>
<accession>A0ABP8N5Z6</accession>
<sequence length="300" mass="33793">MRHASLFSGGGGFDLAAELMGWETVLQSEIDPFCNKVLAHYWPHAENVGDIRLFDAKRYQGKIDVLTGGFPCQPFSLAGKRKGTADPRHLWPEMLRVVGEIRPRWVVGENVYGILNWNGGMVFEQVHADLEALGYEVRAFVLPACGVGAPHRRYRVWFVARNRNAAHSDAYRNGLHRGYGEDEKLAGEAGKHAQRHPQQVGRHVPDRHSEGLERRAQAGNAGSEWAKLIEQFARRCQRGYWRDWPSRSPVRRGDDGLPGRLDGITLPKWRREAIRMYGNAVVPQLALQIFKAIEAAENSG</sequence>
<evidence type="ECO:0000256" key="6">
    <source>
        <dbReference type="PROSITE-ProRule" id="PRU01016"/>
    </source>
</evidence>
<dbReference type="SUPFAM" id="SSF53335">
    <property type="entry name" value="S-adenosyl-L-methionine-dependent methyltransferases"/>
    <property type="match status" value="1"/>
</dbReference>
<evidence type="ECO:0000256" key="9">
    <source>
        <dbReference type="SAM" id="MobiDB-lite"/>
    </source>
</evidence>
<evidence type="ECO:0000313" key="10">
    <source>
        <dbReference type="EMBL" id="GAA4461865.1"/>
    </source>
</evidence>
<dbReference type="Gene3D" id="3.40.50.150">
    <property type="entry name" value="Vaccinia Virus protein VP39"/>
    <property type="match status" value="1"/>
</dbReference>
<keyword evidence="4" id="KW-0680">Restriction system</keyword>
<name>A0ABP8N5Z6_9BACT</name>
<organism evidence="10 11">
    <name type="scientific">Nemorincola caseinilytica</name>
    <dbReference type="NCBI Taxonomy" id="2054315"/>
    <lineage>
        <taxon>Bacteria</taxon>
        <taxon>Pseudomonadati</taxon>
        <taxon>Bacteroidota</taxon>
        <taxon>Chitinophagia</taxon>
        <taxon>Chitinophagales</taxon>
        <taxon>Chitinophagaceae</taxon>
        <taxon>Nemorincola</taxon>
    </lineage>
</organism>
<evidence type="ECO:0000256" key="3">
    <source>
        <dbReference type="ARBA" id="ARBA00022691"/>
    </source>
</evidence>
<keyword evidence="2 6" id="KW-0808">Transferase</keyword>
<evidence type="ECO:0000256" key="5">
    <source>
        <dbReference type="ARBA" id="ARBA00047422"/>
    </source>
</evidence>
<protein>
    <recommendedName>
        <fullName evidence="8">Cytosine-specific methyltransferase</fullName>
        <ecNumber evidence="8">2.1.1.37</ecNumber>
    </recommendedName>
</protein>
<dbReference type="InterPro" id="IPR018117">
    <property type="entry name" value="C5_DNA_meth_AS"/>
</dbReference>
<gene>
    <name evidence="10" type="ORF">GCM10023093_07370</name>
</gene>
<dbReference type="Proteomes" id="UP001500067">
    <property type="component" value="Unassembled WGS sequence"/>
</dbReference>
<dbReference type="PRINTS" id="PR00105">
    <property type="entry name" value="C5METTRFRASE"/>
</dbReference>
<feature type="active site" evidence="6">
    <location>
        <position position="72"/>
    </location>
</feature>
<dbReference type="PANTHER" id="PTHR46098:SF1">
    <property type="entry name" value="TRNA (CYTOSINE(38)-C(5))-METHYLTRANSFERASE"/>
    <property type="match status" value="1"/>
</dbReference>
<evidence type="ECO:0000256" key="4">
    <source>
        <dbReference type="ARBA" id="ARBA00022747"/>
    </source>
</evidence>
<dbReference type="InterPro" id="IPR031303">
    <property type="entry name" value="C5_meth_CS"/>
</dbReference>